<dbReference type="InterPro" id="IPR012334">
    <property type="entry name" value="Pectin_lyas_fold"/>
</dbReference>
<dbReference type="Proteomes" id="UP001304515">
    <property type="component" value="Chromosome"/>
</dbReference>
<evidence type="ECO:0000259" key="6">
    <source>
        <dbReference type="Pfam" id="PF12708"/>
    </source>
</evidence>
<feature type="chain" id="PRO_5044705421" evidence="5">
    <location>
        <begin position="22"/>
        <end position="430"/>
    </location>
</feature>
<dbReference type="GO" id="GO:0004650">
    <property type="term" value="F:polygalacturonase activity"/>
    <property type="evidence" value="ECO:0007669"/>
    <property type="project" value="InterPro"/>
</dbReference>
<dbReference type="PANTHER" id="PTHR31339">
    <property type="entry name" value="PECTIN LYASE-RELATED"/>
    <property type="match status" value="1"/>
</dbReference>
<dbReference type="AlphaFoldDB" id="A0AA96J596"/>
<evidence type="ECO:0000256" key="4">
    <source>
        <dbReference type="RuleBase" id="RU361169"/>
    </source>
</evidence>
<proteinExistence type="inferred from homology"/>
<keyword evidence="3 4" id="KW-0326">Glycosidase</keyword>
<keyword evidence="2 4" id="KW-0378">Hydrolase</keyword>
<dbReference type="EMBL" id="CP134878">
    <property type="protein sequence ID" value="WNM18701.1"/>
    <property type="molecule type" value="Genomic_DNA"/>
</dbReference>
<protein>
    <submittedName>
        <fullName evidence="8">Glycosyl hydrolase family 28 protein</fullName>
    </submittedName>
</protein>
<keyword evidence="5" id="KW-0732">Signal</keyword>
<dbReference type="Gene3D" id="2.160.20.10">
    <property type="entry name" value="Single-stranded right-handed beta-helix, Pectin lyase-like"/>
    <property type="match status" value="1"/>
</dbReference>
<dbReference type="InterPro" id="IPR024535">
    <property type="entry name" value="RHGA/B-epi-like_pectate_lyase"/>
</dbReference>
<organism evidence="8 9">
    <name type="scientific">Flavobacterium capsici</name>
    <dbReference type="NCBI Taxonomy" id="3075618"/>
    <lineage>
        <taxon>Bacteria</taxon>
        <taxon>Pseudomonadati</taxon>
        <taxon>Bacteroidota</taxon>
        <taxon>Flavobacteriia</taxon>
        <taxon>Flavobacteriales</taxon>
        <taxon>Flavobacteriaceae</taxon>
        <taxon>Flavobacterium</taxon>
    </lineage>
</organism>
<dbReference type="InterPro" id="IPR051801">
    <property type="entry name" value="GH28_Enzymes"/>
</dbReference>
<comment type="similarity">
    <text evidence="1 4">Belongs to the glycosyl hydrolase 28 family.</text>
</comment>
<dbReference type="RefSeq" id="WP_313322822.1">
    <property type="nucleotide sequence ID" value="NZ_CP134878.1"/>
</dbReference>
<accession>A0AA96EZR9</accession>
<dbReference type="Pfam" id="PF00295">
    <property type="entry name" value="Glyco_hydro_28"/>
    <property type="match status" value="1"/>
</dbReference>
<evidence type="ECO:0000256" key="2">
    <source>
        <dbReference type="ARBA" id="ARBA00022801"/>
    </source>
</evidence>
<feature type="domain" description="Rhamnogalacturonase A/B/Epimerase-like pectate lyase" evidence="6">
    <location>
        <begin position="38"/>
        <end position="92"/>
    </location>
</feature>
<dbReference type="InterPro" id="IPR000743">
    <property type="entry name" value="Glyco_hydro_28"/>
</dbReference>
<evidence type="ECO:0000313" key="8">
    <source>
        <dbReference type="EMBL" id="WNM22752.1"/>
    </source>
</evidence>
<dbReference type="PANTHER" id="PTHR31339:SF9">
    <property type="entry name" value="PLASMIN AND FIBRONECTIN-BINDING PROTEIN A"/>
    <property type="match status" value="1"/>
</dbReference>
<dbReference type="GO" id="GO:0005975">
    <property type="term" value="P:carbohydrate metabolic process"/>
    <property type="evidence" value="ECO:0007669"/>
    <property type="project" value="InterPro"/>
</dbReference>
<accession>A0AA96J596</accession>
<dbReference type="KEGG" id="fcj:RN605_05175"/>
<reference evidence="8 9" key="1">
    <citation type="submission" date="2023-09" db="EMBL/GenBank/DDBJ databases">
        <title>Flavobacterium sp. a novel bacteria isolate from Pepper rhizosphere.</title>
        <authorList>
            <person name="Peng Y."/>
            <person name="Lee J."/>
        </authorList>
    </citation>
    <scope>NUCLEOTIDE SEQUENCE [LARGE SCALE GENOMIC DNA]</scope>
    <source>
        <strain evidence="7">PMR2A8</strain>
        <strain evidence="8 9">PMTSA4</strain>
    </source>
</reference>
<dbReference type="InterPro" id="IPR006626">
    <property type="entry name" value="PbH1"/>
</dbReference>
<feature type="signal peptide" evidence="5">
    <location>
        <begin position="1"/>
        <end position="21"/>
    </location>
</feature>
<dbReference type="EMBL" id="CP134890">
    <property type="protein sequence ID" value="WNM22752.1"/>
    <property type="molecule type" value="Genomic_DNA"/>
</dbReference>
<dbReference type="InterPro" id="IPR011050">
    <property type="entry name" value="Pectin_lyase_fold/virulence"/>
</dbReference>
<name>A0AA96J596_9FLAO</name>
<evidence type="ECO:0000256" key="3">
    <source>
        <dbReference type="ARBA" id="ARBA00023295"/>
    </source>
</evidence>
<dbReference type="SUPFAM" id="SSF51126">
    <property type="entry name" value="Pectin lyase-like"/>
    <property type="match status" value="1"/>
</dbReference>
<evidence type="ECO:0000313" key="9">
    <source>
        <dbReference type="Proteomes" id="UP001304515"/>
    </source>
</evidence>
<dbReference type="PROSITE" id="PS51257">
    <property type="entry name" value="PROKAR_LIPOPROTEIN"/>
    <property type="match status" value="1"/>
</dbReference>
<sequence>MKKIVTLVLGLVLTGCNIIKAQEKYTPPPLPIIPEKTFNINDFGAVSDDTTDNTAAIQKAIDAAVAAGGGHVVLPKGTYLSGPLTFYSNLDLHLDKGAILRFLPIDRYPGGSVEGTSFISGTKLHDISITGKGTIDGQGSPWWPQYKTEGFNRPRMIVLKDCDKILIEGVKLMNSPKFHIAIGGKTTNVTVSGITVRAPSSKDPVNPSHNTDACNVTGNNILIKNCDISTGDDNYTCGGGTSNVRITGCTYGTGHGVSIGSYTKGGVKNFVVENCTFTDTDYGIRIKTDRDRGGTVENMVYRNLTMENVGMPILMYQAYNAEEKEFRDLKKITPEIAERYPAASVAELTPAYKNFVFQNIKATTKEGGRAGLVWGLPESLIEDVTFDNVVIDAQRPFGVFFAKNIKFKDCAIKTKEGLNKIEITNALLTR</sequence>
<gene>
    <name evidence="8" type="ORF">RN605_05175</name>
    <name evidence="7" type="ORF">RN608_11875</name>
</gene>
<evidence type="ECO:0000256" key="1">
    <source>
        <dbReference type="ARBA" id="ARBA00008834"/>
    </source>
</evidence>
<dbReference type="Pfam" id="PF12708">
    <property type="entry name" value="Pect-lyase_RHGA_epim"/>
    <property type="match status" value="1"/>
</dbReference>
<evidence type="ECO:0000256" key="5">
    <source>
        <dbReference type="SAM" id="SignalP"/>
    </source>
</evidence>
<keyword evidence="9" id="KW-1185">Reference proteome</keyword>
<dbReference type="SMART" id="SM00710">
    <property type="entry name" value="PbH1"/>
    <property type="match status" value="5"/>
</dbReference>
<evidence type="ECO:0000313" key="7">
    <source>
        <dbReference type="EMBL" id="WNM18701.1"/>
    </source>
</evidence>